<dbReference type="Pfam" id="PF07811">
    <property type="entry name" value="TadE"/>
    <property type="match status" value="1"/>
</dbReference>
<dbReference type="Proteomes" id="UP000280188">
    <property type="component" value="Chromosome"/>
</dbReference>
<feature type="transmembrane region" description="Helical" evidence="1">
    <location>
        <begin position="23"/>
        <end position="49"/>
    </location>
</feature>
<keyword evidence="1" id="KW-0472">Membrane</keyword>
<keyword evidence="4" id="KW-1185">Reference proteome</keyword>
<evidence type="ECO:0000313" key="4">
    <source>
        <dbReference type="Proteomes" id="UP000280188"/>
    </source>
</evidence>
<reference evidence="3 4" key="1">
    <citation type="journal article" date="2018" name="Microbiol. Resour. Announc.">
        <title>Complete Genome Sequence of Acidithiobacillus ferridurans JCM 18981.</title>
        <authorList>
            <person name="Miyauchi T."/>
            <person name="Kouzuma A."/>
            <person name="Abe T."/>
            <person name="Watanabe K."/>
        </authorList>
    </citation>
    <scope>NUCLEOTIDE SEQUENCE [LARGE SCALE GENOMIC DNA]</scope>
    <source>
        <strain evidence="4">ATCC 33020 / DSM 29468 / JCM 18981 / 11Fe</strain>
    </source>
</reference>
<keyword evidence="1" id="KW-1133">Transmembrane helix</keyword>
<proteinExistence type="predicted"/>
<evidence type="ECO:0000313" key="3">
    <source>
        <dbReference type="EMBL" id="BBF64444.1"/>
    </source>
</evidence>
<accession>A0A2Z6II57</accession>
<name>A0A2Z6II57_ACIFI</name>
<dbReference type="AlphaFoldDB" id="A0A2Z6II57"/>
<feature type="domain" description="TadE-like" evidence="2">
    <location>
        <begin position="20"/>
        <end position="62"/>
    </location>
</feature>
<dbReference type="EMBL" id="AP018795">
    <property type="protein sequence ID" value="BBF64444.1"/>
    <property type="molecule type" value="Genomic_DNA"/>
</dbReference>
<organism evidence="3 4">
    <name type="scientific">Acidithiobacillus ferridurans</name>
    <dbReference type="NCBI Taxonomy" id="1232575"/>
    <lineage>
        <taxon>Bacteria</taxon>
        <taxon>Pseudomonadati</taxon>
        <taxon>Pseudomonadota</taxon>
        <taxon>Acidithiobacillia</taxon>
        <taxon>Acidithiobacillales</taxon>
        <taxon>Acidithiobacillaceae</taxon>
        <taxon>Acidithiobacillus</taxon>
    </lineage>
</organism>
<evidence type="ECO:0000256" key="1">
    <source>
        <dbReference type="SAM" id="Phobius"/>
    </source>
</evidence>
<keyword evidence="1" id="KW-0812">Transmembrane</keyword>
<gene>
    <name evidence="3" type="ORF">AFERRID_06620</name>
</gene>
<protein>
    <recommendedName>
        <fullName evidence="2">TadE-like domain-containing protein</fullName>
    </recommendedName>
</protein>
<dbReference type="KEGG" id="afj:AFERRID_06620"/>
<evidence type="ECO:0000259" key="2">
    <source>
        <dbReference type="Pfam" id="PF07811"/>
    </source>
</evidence>
<sequence length="169" mass="18048">MTAAMTCVMTRTRDQSAERGQAAIEFAIVFLLFFAMLWGILTFGFIFAAQNTLTLAAENGARAALRYQPATTAAGATAARITAATTMATQTVQWLQNFTPAYDPAAYLTATSAPCTYNANLICFHVQISYPYAQHPLIPPFPGFGLFAPTQLVGKATMQVDPGNLLPGG</sequence>
<dbReference type="InterPro" id="IPR012495">
    <property type="entry name" value="TadE-like_dom"/>
</dbReference>